<dbReference type="Pfam" id="PF02136">
    <property type="entry name" value="NTF2"/>
    <property type="match status" value="1"/>
</dbReference>
<name>A0AAN8RDX3_9PEZI</name>
<dbReference type="Proteomes" id="UP001313282">
    <property type="component" value="Unassembled WGS sequence"/>
</dbReference>
<comment type="caution">
    <text evidence="3">The sequence shown here is derived from an EMBL/GenBank/DDBJ whole genome shotgun (WGS) entry which is preliminary data.</text>
</comment>
<dbReference type="AlphaFoldDB" id="A0AAN8RDX3"/>
<comment type="function">
    <text evidence="1">Has a role in nuclear-cytoplasmic transport of proteins and mRNAs.</text>
</comment>
<evidence type="ECO:0000259" key="2">
    <source>
        <dbReference type="PROSITE" id="PS50177"/>
    </source>
</evidence>
<dbReference type="PANTHER" id="PTHR12612">
    <property type="entry name" value="NUCLEAR TRANSPORT FACTOR 2"/>
    <property type="match status" value="1"/>
</dbReference>
<keyword evidence="1" id="KW-0653">Protein transport</keyword>
<proteinExistence type="predicted"/>
<reference evidence="3 4" key="1">
    <citation type="submission" date="2019-10" db="EMBL/GenBank/DDBJ databases">
        <authorList>
            <person name="Palmer J.M."/>
        </authorList>
    </citation>
    <scope>NUCLEOTIDE SEQUENCE [LARGE SCALE GENOMIC DNA]</scope>
    <source>
        <strain evidence="3 4">TWF718</strain>
    </source>
</reference>
<keyword evidence="1" id="KW-0539">Nucleus</keyword>
<dbReference type="GO" id="GO:0015031">
    <property type="term" value="P:protein transport"/>
    <property type="evidence" value="ECO:0007669"/>
    <property type="project" value="UniProtKB-KW"/>
</dbReference>
<dbReference type="InterPro" id="IPR032710">
    <property type="entry name" value="NTF2-like_dom_sf"/>
</dbReference>
<dbReference type="GO" id="GO:0005737">
    <property type="term" value="C:cytoplasm"/>
    <property type="evidence" value="ECO:0007669"/>
    <property type="project" value="UniProtKB-SubCell"/>
</dbReference>
<dbReference type="Gene3D" id="3.10.450.50">
    <property type="match status" value="1"/>
</dbReference>
<dbReference type="PROSITE" id="PS50177">
    <property type="entry name" value="NTF2_DOMAIN"/>
    <property type="match status" value="1"/>
</dbReference>
<dbReference type="InterPro" id="IPR002075">
    <property type="entry name" value="NTF2_dom"/>
</dbReference>
<sequence>MAQSRSTSAIEGDILIQLSYSAAKTFVTNYYTDLQTARTKLKAYYTPTPTISWNGNNLSGGAADVEKLHTEMAAATYEVQCFDAQPLMPNGRGQCSILLVTNGYVKFGDEKDAPSRGFSETITLEPDTSNPPKFLISTQSTRFVF</sequence>
<gene>
    <name evidence="3" type="ORF">TWF718_010273</name>
</gene>
<accession>A0AAN8RDX3</accession>
<evidence type="ECO:0000313" key="4">
    <source>
        <dbReference type="Proteomes" id="UP001313282"/>
    </source>
</evidence>
<protein>
    <recommendedName>
        <fullName evidence="1">NTF2-related export protein</fullName>
    </recommendedName>
</protein>
<dbReference type="EMBL" id="JAVHNR010000008">
    <property type="protein sequence ID" value="KAK6334827.1"/>
    <property type="molecule type" value="Genomic_DNA"/>
</dbReference>
<keyword evidence="1" id="KW-0963">Cytoplasm</keyword>
<feature type="domain" description="NTF2" evidence="2">
    <location>
        <begin position="22"/>
        <end position="143"/>
    </location>
</feature>
<dbReference type="SUPFAM" id="SSF54427">
    <property type="entry name" value="NTF2-like"/>
    <property type="match status" value="1"/>
</dbReference>
<dbReference type="InterPro" id="IPR018222">
    <property type="entry name" value="Nuclear_transport_factor_2_euk"/>
</dbReference>
<comment type="subcellular location">
    <subcellularLocation>
        <location evidence="1">Cytoplasm</location>
    </subcellularLocation>
    <subcellularLocation>
        <location evidence="1">Nucleus</location>
    </subcellularLocation>
</comment>
<organism evidence="3 4">
    <name type="scientific">Orbilia javanica</name>
    <dbReference type="NCBI Taxonomy" id="47235"/>
    <lineage>
        <taxon>Eukaryota</taxon>
        <taxon>Fungi</taxon>
        <taxon>Dikarya</taxon>
        <taxon>Ascomycota</taxon>
        <taxon>Pezizomycotina</taxon>
        <taxon>Orbiliomycetes</taxon>
        <taxon>Orbiliales</taxon>
        <taxon>Orbiliaceae</taxon>
        <taxon>Orbilia</taxon>
    </lineage>
</organism>
<evidence type="ECO:0000256" key="1">
    <source>
        <dbReference type="RuleBase" id="RU369002"/>
    </source>
</evidence>
<dbReference type="GO" id="GO:0006913">
    <property type="term" value="P:nucleocytoplasmic transport"/>
    <property type="evidence" value="ECO:0007669"/>
    <property type="project" value="UniProtKB-UniRule"/>
</dbReference>
<dbReference type="InterPro" id="IPR045875">
    <property type="entry name" value="NTF2"/>
</dbReference>
<evidence type="ECO:0000313" key="3">
    <source>
        <dbReference type="EMBL" id="KAK6334827.1"/>
    </source>
</evidence>
<keyword evidence="1" id="KW-0813">Transport</keyword>
<keyword evidence="4" id="KW-1185">Reference proteome</keyword>
<dbReference type="GO" id="GO:0051028">
    <property type="term" value="P:mRNA transport"/>
    <property type="evidence" value="ECO:0007669"/>
    <property type="project" value="UniProtKB-UniRule"/>
</dbReference>
<dbReference type="GO" id="GO:0005634">
    <property type="term" value="C:nucleus"/>
    <property type="evidence" value="ECO:0007669"/>
    <property type="project" value="UniProtKB-SubCell"/>
</dbReference>